<keyword evidence="2" id="KW-0964">Secreted</keyword>
<dbReference type="PRINTS" id="PR00313">
    <property type="entry name" value="CABNDNGRPT"/>
</dbReference>
<dbReference type="GO" id="GO:0005576">
    <property type="term" value="C:extracellular region"/>
    <property type="evidence" value="ECO:0007669"/>
    <property type="project" value="UniProtKB-SubCell"/>
</dbReference>
<proteinExistence type="predicted"/>
<dbReference type="EMBL" id="SAVA01000009">
    <property type="protein sequence ID" value="RWR50405.1"/>
    <property type="molecule type" value="Genomic_DNA"/>
</dbReference>
<keyword evidence="5" id="KW-1185">Reference proteome</keyword>
<dbReference type="AlphaFoldDB" id="A0A3S3MNZ2"/>
<reference evidence="4 5" key="1">
    <citation type="submission" date="2019-01" db="EMBL/GenBank/DDBJ databases">
        <title>Sinorhodobacter populi sp. nov. isolated from the symptomatic bark tissue of Populus euramericana canker.</title>
        <authorList>
            <person name="Xu G."/>
        </authorList>
    </citation>
    <scope>NUCLEOTIDE SEQUENCE [LARGE SCALE GENOMIC DNA]</scope>
    <source>
        <strain evidence="4 5">CGMCC 1.12963</strain>
    </source>
</reference>
<dbReference type="PANTHER" id="PTHR38340:SF1">
    <property type="entry name" value="S-LAYER PROTEIN"/>
    <property type="match status" value="1"/>
</dbReference>
<sequence length="366" mass="39679">MLMAWIPGSNGDDSLVGTNGADYISGGNGDDTIVGKAGNDTIYGGNGDDLIYAGDGYDKVYGGDGNDTIYGGGDNDVLDGGDDADVFIVNLSSTPDACGGTLNTTVDGDCGGRDFDTLDFSALLQQGFEIKNFVKNPETNGQPGFNGQIQLYNSTTNEWANINYHDIEKFVPCFTPGAMIATPGGEKPVESLRPGDKVLTRDNGIQEIRWTGQRDLSAAELAVSPNLRPVLIRAGALGRGLPERDMMVSPNHRMLVSNERTSLYFEEHEVLVAAKHLVDNVGVKAIETLGTSYIHFMFDRHEVVLADGTWTESFQPGDQTLDSMGREQRAEIFTLFPELREKAGRQGYVAARKTLKRHEAAMLRRA</sequence>
<dbReference type="Gene3D" id="2.170.16.10">
    <property type="entry name" value="Hedgehog/Intein (Hint) domain"/>
    <property type="match status" value="1"/>
</dbReference>
<dbReference type="PANTHER" id="PTHR38340">
    <property type="entry name" value="S-LAYER PROTEIN"/>
    <property type="match status" value="1"/>
</dbReference>
<evidence type="ECO:0000259" key="3">
    <source>
        <dbReference type="Pfam" id="PF13403"/>
    </source>
</evidence>
<comment type="caution">
    <text evidence="4">The sequence shown here is derived from an EMBL/GenBank/DDBJ whole genome shotgun (WGS) entry which is preliminary data.</text>
</comment>
<dbReference type="PROSITE" id="PS50817">
    <property type="entry name" value="INTEIN_N_TER"/>
    <property type="match status" value="1"/>
</dbReference>
<dbReference type="InterPro" id="IPR028992">
    <property type="entry name" value="Hedgehog/Intein_dom"/>
</dbReference>
<dbReference type="Pfam" id="PF00353">
    <property type="entry name" value="HemolysinCabind"/>
    <property type="match status" value="1"/>
</dbReference>
<dbReference type="InterPro" id="IPR011049">
    <property type="entry name" value="Serralysin-like_metalloprot_C"/>
</dbReference>
<dbReference type="InterPro" id="IPR001343">
    <property type="entry name" value="Hemolysn_Ca-bd"/>
</dbReference>
<dbReference type="PROSITE" id="PS00330">
    <property type="entry name" value="HEMOLYSIN_CALCIUM"/>
    <property type="match status" value="1"/>
</dbReference>
<name>A0A3S3MNZ2_9RHOB</name>
<dbReference type="InterPro" id="IPR006141">
    <property type="entry name" value="Intein_N"/>
</dbReference>
<evidence type="ECO:0000256" key="1">
    <source>
        <dbReference type="ARBA" id="ARBA00004613"/>
    </source>
</evidence>
<dbReference type="InterPro" id="IPR036844">
    <property type="entry name" value="Hint_dom_sf"/>
</dbReference>
<accession>A0A3S3MNZ2</accession>
<evidence type="ECO:0000313" key="5">
    <source>
        <dbReference type="Proteomes" id="UP000288071"/>
    </source>
</evidence>
<dbReference type="InterPro" id="IPR018511">
    <property type="entry name" value="Hemolysin-typ_Ca-bd_CS"/>
</dbReference>
<feature type="domain" description="Hedgehog/Intein (Hint)" evidence="3">
    <location>
        <begin position="172"/>
        <end position="318"/>
    </location>
</feature>
<dbReference type="InterPro" id="IPR050557">
    <property type="entry name" value="RTX_toxin/Mannuronan_C5-epim"/>
</dbReference>
<dbReference type="Pfam" id="PF13403">
    <property type="entry name" value="Hint_2"/>
    <property type="match status" value="1"/>
</dbReference>
<evidence type="ECO:0000313" key="4">
    <source>
        <dbReference type="EMBL" id="RWR50405.1"/>
    </source>
</evidence>
<dbReference type="SUPFAM" id="SSF51294">
    <property type="entry name" value="Hedgehog/intein (Hint) domain"/>
    <property type="match status" value="1"/>
</dbReference>
<comment type="subcellular location">
    <subcellularLocation>
        <location evidence="1">Secreted</location>
    </subcellularLocation>
</comment>
<gene>
    <name evidence="4" type="ORF">EOW66_15515</name>
</gene>
<reference evidence="5" key="2">
    <citation type="submission" date="2019-01" db="EMBL/GenBank/DDBJ databases">
        <title>Sinorhodobacter populi sp. nov. isolated from the symptomatic bark tissue of Populus euramericana canker.</title>
        <authorList>
            <person name="Li Y."/>
        </authorList>
    </citation>
    <scope>NUCLEOTIDE SEQUENCE [LARGE SCALE GENOMIC DNA]</scope>
    <source>
        <strain evidence="5">CGMCC 1.12963</strain>
    </source>
</reference>
<organism evidence="4 5">
    <name type="scientific">Paenirhodobacter huangdaonensis</name>
    <dbReference type="NCBI Taxonomy" id="2501515"/>
    <lineage>
        <taxon>Bacteria</taxon>
        <taxon>Pseudomonadati</taxon>
        <taxon>Pseudomonadota</taxon>
        <taxon>Alphaproteobacteria</taxon>
        <taxon>Rhodobacterales</taxon>
        <taxon>Rhodobacter group</taxon>
        <taxon>Paenirhodobacter</taxon>
    </lineage>
</organism>
<dbReference type="Proteomes" id="UP000288071">
    <property type="component" value="Unassembled WGS sequence"/>
</dbReference>
<protein>
    <recommendedName>
        <fullName evidence="3">Hedgehog/Intein (Hint) domain-containing protein</fullName>
    </recommendedName>
</protein>
<dbReference type="GO" id="GO:0016539">
    <property type="term" value="P:intein-mediated protein splicing"/>
    <property type="evidence" value="ECO:0007669"/>
    <property type="project" value="InterPro"/>
</dbReference>
<dbReference type="GO" id="GO:0005509">
    <property type="term" value="F:calcium ion binding"/>
    <property type="evidence" value="ECO:0007669"/>
    <property type="project" value="InterPro"/>
</dbReference>
<dbReference type="Gene3D" id="2.150.10.10">
    <property type="entry name" value="Serralysin-like metalloprotease, C-terminal"/>
    <property type="match status" value="1"/>
</dbReference>
<dbReference type="SUPFAM" id="SSF51120">
    <property type="entry name" value="beta-Roll"/>
    <property type="match status" value="1"/>
</dbReference>
<evidence type="ECO:0000256" key="2">
    <source>
        <dbReference type="ARBA" id="ARBA00022525"/>
    </source>
</evidence>